<dbReference type="InterPro" id="IPR033116">
    <property type="entry name" value="TRYPSIN_SER"/>
</dbReference>
<dbReference type="InterPro" id="IPR001254">
    <property type="entry name" value="Trypsin_dom"/>
</dbReference>
<keyword evidence="4 10" id="KW-0378">Hydrolase</keyword>
<evidence type="ECO:0000256" key="1">
    <source>
        <dbReference type="ARBA" id="ARBA00004239"/>
    </source>
</evidence>
<evidence type="ECO:0000256" key="10">
    <source>
        <dbReference type="RuleBase" id="RU363034"/>
    </source>
</evidence>
<evidence type="ECO:0000313" key="14">
    <source>
        <dbReference type="Proteomes" id="UP001174136"/>
    </source>
</evidence>
<comment type="caution">
    <text evidence="13">The sequence shown here is derived from an EMBL/GenBank/DDBJ whole genome shotgun (WGS) entry which is preliminary data.</text>
</comment>
<evidence type="ECO:0000256" key="4">
    <source>
        <dbReference type="ARBA" id="ARBA00022801"/>
    </source>
</evidence>
<feature type="domain" description="Peptidase S1" evidence="12">
    <location>
        <begin position="25"/>
        <end position="241"/>
    </location>
</feature>
<evidence type="ECO:0000259" key="12">
    <source>
        <dbReference type="PROSITE" id="PS50240"/>
    </source>
</evidence>
<dbReference type="PROSITE" id="PS50240">
    <property type="entry name" value="TRYPSIN_DOM"/>
    <property type="match status" value="4"/>
</dbReference>
<dbReference type="AlphaFoldDB" id="A0AA47N0U5"/>
<reference evidence="13" key="1">
    <citation type="journal article" date="2023" name="Front. Mar. Sci.">
        <title>A new Merluccius polli reference genome to investigate the effects of global change in West African waters.</title>
        <authorList>
            <person name="Mateo J.L."/>
            <person name="Blanco-Fernandez C."/>
            <person name="Garcia-Vazquez E."/>
            <person name="Machado-Schiaffino G."/>
        </authorList>
    </citation>
    <scope>NUCLEOTIDE SEQUENCE</scope>
    <source>
        <strain evidence="13">C29</strain>
        <tissue evidence="13">Fin</tissue>
    </source>
</reference>
<accession>A0AA47N0U5</accession>
<dbReference type="CDD" id="cd00190">
    <property type="entry name" value="Tryp_SPc"/>
    <property type="match status" value="4"/>
</dbReference>
<evidence type="ECO:0000313" key="13">
    <source>
        <dbReference type="EMBL" id="KAK0150323.1"/>
    </source>
</evidence>
<keyword evidence="5 10" id="KW-0720">Serine protease</keyword>
<evidence type="ECO:0000256" key="6">
    <source>
        <dbReference type="ARBA" id="ARBA00023145"/>
    </source>
</evidence>
<dbReference type="SMART" id="SM00020">
    <property type="entry name" value="Tryp_SPc"/>
    <property type="match status" value="4"/>
</dbReference>
<keyword evidence="7" id="KW-1015">Disulfide bond</keyword>
<keyword evidence="3 11" id="KW-0732">Signal</keyword>
<proteinExistence type="predicted"/>
<dbReference type="Pfam" id="PF00089">
    <property type="entry name" value="Trypsin"/>
    <property type="match status" value="4"/>
</dbReference>
<dbReference type="FunFam" id="2.40.10.10:FF:000005">
    <property type="entry name" value="Serine protease 37"/>
    <property type="match status" value="4"/>
</dbReference>
<evidence type="ECO:0000256" key="9">
    <source>
        <dbReference type="ARBA" id="ARBA00038868"/>
    </source>
</evidence>
<dbReference type="GO" id="GO:0006508">
    <property type="term" value="P:proteolysis"/>
    <property type="evidence" value="ECO:0007669"/>
    <property type="project" value="UniProtKB-KW"/>
</dbReference>
<dbReference type="Proteomes" id="UP001174136">
    <property type="component" value="Unassembled WGS sequence"/>
</dbReference>
<dbReference type="InterPro" id="IPR009003">
    <property type="entry name" value="Peptidase_S1_PA"/>
</dbReference>
<dbReference type="InterPro" id="IPR018114">
    <property type="entry name" value="TRYPSIN_HIS"/>
</dbReference>
<evidence type="ECO:0000256" key="2">
    <source>
        <dbReference type="ARBA" id="ARBA00022670"/>
    </source>
</evidence>
<feature type="domain" description="Peptidase S1" evidence="12">
    <location>
        <begin position="812"/>
        <end position="1050"/>
    </location>
</feature>
<keyword evidence="6" id="KW-0865">Zymogen</keyword>
<evidence type="ECO:0000256" key="5">
    <source>
        <dbReference type="ARBA" id="ARBA00022825"/>
    </source>
</evidence>
<feature type="domain" description="Peptidase S1" evidence="12">
    <location>
        <begin position="616"/>
        <end position="829"/>
    </location>
</feature>
<dbReference type="PANTHER" id="PTHR24271">
    <property type="entry name" value="KALLIKREIN-RELATED"/>
    <property type="match status" value="1"/>
</dbReference>
<dbReference type="PROSITE" id="PS00135">
    <property type="entry name" value="TRYPSIN_SER"/>
    <property type="match status" value="2"/>
</dbReference>
<evidence type="ECO:0000256" key="8">
    <source>
        <dbReference type="ARBA" id="ARBA00036320"/>
    </source>
</evidence>
<comment type="subcellular location">
    <subcellularLocation>
        <location evidence="1">Secreted</location>
        <location evidence="1">Extracellular space</location>
    </subcellularLocation>
</comment>
<dbReference type="PROSITE" id="PS00134">
    <property type="entry name" value="TRYPSIN_HIS"/>
    <property type="match status" value="4"/>
</dbReference>
<dbReference type="InterPro" id="IPR043504">
    <property type="entry name" value="Peptidase_S1_PA_chymotrypsin"/>
</dbReference>
<comment type="catalytic activity">
    <reaction evidence="8">
        <text>Preferential cleavage: Arg-|-Xaa, Lys-|-Xaa.</text>
        <dbReference type="EC" id="3.4.21.4"/>
    </reaction>
</comment>
<dbReference type="EMBL" id="JAOPHQ010001514">
    <property type="protein sequence ID" value="KAK0150323.1"/>
    <property type="molecule type" value="Genomic_DNA"/>
</dbReference>
<protein>
    <recommendedName>
        <fullName evidence="9">trypsin</fullName>
        <ecNumber evidence="9">3.4.21.4</ecNumber>
    </recommendedName>
</protein>
<gene>
    <name evidence="13" type="primary">MCT1A</name>
    <name evidence="13" type="ORF">N1851_008758</name>
</gene>
<dbReference type="SUPFAM" id="SSF50494">
    <property type="entry name" value="Trypsin-like serine proteases"/>
    <property type="match status" value="4"/>
</dbReference>
<dbReference type="PRINTS" id="PR00722">
    <property type="entry name" value="CHYMOTRYPSIN"/>
</dbReference>
<dbReference type="InterPro" id="IPR001314">
    <property type="entry name" value="Peptidase_S1A"/>
</dbReference>
<dbReference type="Gene3D" id="2.40.10.10">
    <property type="entry name" value="Trypsin-like serine proteases"/>
    <property type="match status" value="6"/>
</dbReference>
<dbReference type="EC" id="3.4.21.4" evidence="9"/>
<feature type="chain" id="PRO_5041435218" description="trypsin" evidence="11">
    <location>
        <begin position="23"/>
        <end position="1051"/>
    </location>
</feature>
<evidence type="ECO:0000256" key="7">
    <source>
        <dbReference type="ARBA" id="ARBA00023157"/>
    </source>
</evidence>
<dbReference type="GO" id="GO:0005576">
    <property type="term" value="C:extracellular region"/>
    <property type="evidence" value="ECO:0007669"/>
    <property type="project" value="UniProtKB-SubCell"/>
</dbReference>
<keyword evidence="2 10" id="KW-0645">Protease</keyword>
<evidence type="ECO:0000256" key="11">
    <source>
        <dbReference type="SAM" id="SignalP"/>
    </source>
</evidence>
<feature type="domain" description="Peptidase S1" evidence="12">
    <location>
        <begin position="361"/>
        <end position="572"/>
    </location>
</feature>
<name>A0AA47N0U5_MERPO</name>
<feature type="signal peptide" evidence="11">
    <location>
        <begin position="1"/>
        <end position="22"/>
    </location>
</feature>
<organism evidence="13 14">
    <name type="scientific">Merluccius polli</name>
    <name type="common">Benguela hake</name>
    <name type="synonym">Merluccius cadenati</name>
    <dbReference type="NCBI Taxonomy" id="89951"/>
    <lineage>
        <taxon>Eukaryota</taxon>
        <taxon>Metazoa</taxon>
        <taxon>Chordata</taxon>
        <taxon>Craniata</taxon>
        <taxon>Vertebrata</taxon>
        <taxon>Euteleostomi</taxon>
        <taxon>Actinopterygii</taxon>
        <taxon>Neopterygii</taxon>
        <taxon>Teleostei</taxon>
        <taxon>Neoteleostei</taxon>
        <taxon>Acanthomorphata</taxon>
        <taxon>Zeiogadaria</taxon>
        <taxon>Gadariae</taxon>
        <taxon>Gadiformes</taxon>
        <taxon>Gadoidei</taxon>
        <taxon>Merlucciidae</taxon>
        <taxon>Merluccius</taxon>
    </lineage>
</organism>
<sequence length="1051" mass="117122">MSLQNTLVVLVLGLTLGGQVQTGTIIGGREAVPHSRPYMVLLERILSNGETSYCDGFLVSDEFVLTAAHCQASIYYVHVGLHEFINDQTPKGIGVIRAIRHEHYNEKMKSNDVMLLKLSEKVQFTEHVRQIKLARQLVSLPKNCIVSGWGFDDNRPYMASKLREVNVTVVHSESCAAHHSYCSVGETGPAQGDSGGPLVCENELAFGIVSFKTDIPIIYISKEFHRVTSKDLLGTFNASLDKFGPGLLKIYRSKKGAFGQEMEDLLDQLDDQDTDILAPVVQGASVAILSVLHDEADNTVRDQAAVLEGDIVLHNIPNLSTAMAYLFGLLYALNIDYPKQMRYSFEAIQTIFFSLVQTGTIIGGREAVPHSRPYMVLLERILSNGETSYCDGFLVSDEFVLTAAHCQASIYYVHVGLHEFINDQTPKGIGVIRAIRHEHYNEKMKSNDVMLLKLSEKVQFTEHVRQIKLARQLVSLPKNCIVSGWGFDDNRPYMASKLREVDVTVVHSESCAAHHSYCSVGETGLAQGDSGGPLVCENELAFGIVSFKTNIPIIYVFGRIPDYFAWIEHHMKKLKVEKDRIVSGASTTATTMSLQNTLVVLVLGLTLGGQVQTGKIIGGREAVPHSRPYMVLLERKLSNGETSYCDAFLVSDEFVLTAAHCQASIYYVHVGLHEFINDQTPKGIGVICAIRHEHYNEKMKSNDVMLLKLSEKVQFTEHVRQIKLARQLVSLPKNCIVSGWGFDDNRPYMASKLREVDVTVVHSESCAALHSYCSVGETGPALGDSGGPLVCENELAFGIVSFKTDIGLPIIYVFGRIPDYFAWIEHNMKIRPYMVLLERILSNGETSYCDAFLVSDEFVLTAAHCQASIYYVHVGLHEFINDQTPKGIGVIRAVRHEHYNETLKSNDVMLLKLSEKVQFTEHVRQIKLARQLVSLPKNCIVSGWGYGDNRPYMASKLREVNVTIVHSEHCAAHHSYCSVGETGPAQVSDKIIIHMFFKIYIGLFGDSGGPLVCESELAFGIVSFKTRCPPIIYVFVRIPDYFAWIEHHMKK</sequence>
<dbReference type="PANTHER" id="PTHR24271:SF81">
    <property type="entry name" value="GRANZYME B"/>
    <property type="match status" value="1"/>
</dbReference>
<evidence type="ECO:0000256" key="3">
    <source>
        <dbReference type="ARBA" id="ARBA00022729"/>
    </source>
</evidence>
<dbReference type="GO" id="GO:0004252">
    <property type="term" value="F:serine-type endopeptidase activity"/>
    <property type="evidence" value="ECO:0007669"/>
    <property type="project" value="UniProtKB-EC"/>
</dbReference>
<keyword evidence="14" id="KW-1185">Reference proteome</keyword>